<evidence type="ECO:0000256" key="5">
    <source>
        <dbReference type="PIRSR" id="PIRSR000077-4"/>
    </source>
</evidence>
<keyword evidence="8" id="KW-1185">Reference proteome</keyword>
<dbReference type="RefSeq" id="WP_168104691.1">
    <property type="nucleotide sequence ID" value="NZ_CP051215.1"/>
</dbReference>
<protein>
    <recommendedName>
        <fullName evidence="2 3">Thioredoxin</fullName>
    </recommendedName>
</protein>
<evidence type="ECO:0000313" key="8">
    <source>
        <dbReference type="Proteomes" id="UP000584587"/>
    </source>
</evidence>
<dbReference type="NCBIfam" id="TIGR01068">
    <property type="entry name" value="thioredoxin"/>
    <property type="match status" value="1"/>
</dbReference>
<feature type="site" description="Contributes to redox potential value" evidence="4">
    <location>
        <position position="33"/>
    </location>
</feature>
<comment type="caution">
    <text evidence="7">The sequence shown here is derived from an EMBL/GenBank/DDBJ whole genome shotgun (WGS) entry which is preliminary data.</text>
</comment>
<dbReference type="Gene3D" id="3.40.30.10">
    <property type="entry name" value="Glutaredoxin"/>
    <property type="match status" value="1"/>
</dbReference>
<accession>A0A846U8L1</accession>
<feature type="domain" description="Thioredoxin" evidence="6">
    <location>
        <begin position="1"/>
        <end position="107"/>
    </location>
</feature>
<reference evidence="7 8" key="1">
    <citation type="submission" date="2020-04" db="EMBL/GenBank/DDBJ databases">
        <title>Complete genome sequence of Spiroplasma platyhelix ATCC 51748, an insect isolate.</title>
        <authorList>
            <person name="Green E.A."/>
            <person name="Klassen J.L."/>
        </authorList>
    </citation>
    <scope>NUCLEOTIDE SEQUENCE [LARGE SCALE GENOMIC DNA]</scope>
    <source>
        <strain evidence="7 8">PALS-1</strain>
    </source>
</reference>
<evidence type="ECO:0000256" key="1">
    <source>
        <dbReference type="ARBA" id="ARBA00023157"/>
    </source>
</evidence>
<dbReference type="EMBL" id="JAAVVK010000001">
    <property type="protein sequence ID" value="NKE38213.1"/>
    <property type="molecule type" value="Genomic_DNA"/>
</dbReference>
<feature type="site" description="Contributes to redox potential value" evidence="4">
    <location>
        <position position="34"/>
    </location>
</feature>
<comment type="similarity">
    <text evidence="3">Belongs to the thioredoxin family.</text>
</comment>
<dbReference type="InterPro" id="IPR036249">
    <property type="entry name" value="Thioredoxin-like_sf"/>
</dbReference>
<evidence type="ECO:0000256" key="3">
    <source>
        <dbReference type="PIRNR" id="PIRNR000077"/>
    </source>
</evidence>
<dbReference type="AlphaFoldDB" id="A0A846U8L1"/>
<organism evidence="7 8">
    <name type="scientific">Spiroplasma platyhelix PALS-1</name>
    <dbReference type="NCBI Taxonomy" id="1276218"/>
    <lineage>
        <taxon>Bacteria</taxon>
        <taxon>Bacillati</taxon>
        <taxon>Mycoplasmatota</taxon>
        <taxon>Mollicutes</taxon>
        <taxon>Entomoplasmatales</taxon>
        <taxon>Spiroplasmataceae</taxon>
        <taxon>Spiroplasma</taxon>
    </lineage>
</organism>
<evidence type="ECO:0000259" key="6">
    <source>
        <dbReference type="PROSITE" id="PS51352"/>
    </source>
</evidence>
<sequence length="110" mass="12491">MSNILKVSKNDELDKAIQENKYVVLDFYADWCGPCKALAPVIQDVSKELDDVTFIKIDVDHAEELKNLFKISSIPTLVYFKNGQEVNKTFGFIPKPTLLNNVNNLKSDNK</sequence>
<dbReference type="InterPro" id="IPR005746">
    <property type="entry name" value="Thioredoxin"/>
</dbReference>
<keyword evidence="5" id="KW-0676">Redox-active center</keyword>
<gene>
    <name evidence="7" type="primary">trxA</name>
    <name evidence="7" type="ORF">HER12_00365</name>
</gene>
<dbReference type="Pfam" id="PF00085">
    <property type="entry name" value="Thioredoxin"/>
    <property type="match status" value="1"/>
</dbReference>
<name>A0A846U8L1_9MOLU</name>
<evidence type="ECO:0000256" key="2">
    <source>
        <dbReference type="NCBIfam" id="TIGR01068"/>
    </source>
</evidence>
<feature type="active site" description="Nucleophile" evidence="4">
    <location>
        <position position="32"/>
    </location>
</feature>
<dbReference type="InterPro" id="IPR013766">
    <property type="entry name" value="Thioredoxin_domain"/>
</dbReference>
<dbReference type="CDD" id="cd02947">
    <property type="entry name" value="TRX_family"/>
    <property type="match status" value="1"/>
</dbReference>
<dbReference type="SUPFAM" id="SSF52833">
    <property type="entry name" value="Thioredoxin-like"/>
    <property type="match status" value="1"/>
</dbReference>
<dbReference type="GO" id="GO:0015035">
    <property type="term" value="F:protein-disulfide reductase activity"/>
    <property type="evidence" value="ECO:0007669"/>
    <property type="project" value="UniProtKB-UniRule"/>
</dbReference>
<evidence type="ECO:0000313" key="7">
    <source>
        <dbReference type="EMBL" id="NKE38213.1"/>
    </source>
</evidence>
<dbReference type="InterPro" id="IPR017937">
    <property type="entry name" value="Thioredoxin_CS"/>
</dbReference>
<proteinExistence type="inferred from homology"/>
<keyword evidence="1 5" id="KW-1015">Disulfide bond</keyword>
<feature type="active site" description="Nucleophile" evidence="4">
    <location>
        <position position="35"/>
    </location>
</feature>
<dbReference type="PROSITE" id="PS51352">
    <property type="entry name" value="THIOREDOXIN_2"/>
    <property type="match status" value="1"/>
</dbReference>
<feature type="disulfide bond" description="Redox-active" evidence="5">
    <location>
        <begin position="32"/>
        <end position="35"/>
    </location>
</feature>
<dbReference type="Proteomes" id="UP000584587">
    <property type="component" value="Unassembled WGS sequence"/>
</dbReference>
<dbReference type="PRINTS" id="PR00421">
    <property type="entry name" value="THIOREDOXIN"/>
</dbReference>
<dbReference type="PROSITE" id="PS00194">
    <property type="entry name" value="THIOREDOXIN_1"/>
    <property type="match status" value="1"/>
</dbReference>
<feature type="site" description="Deprotonates C-terminal active site Cys" evidence="4">
    <location>
        <position position="26"/>
    </location>
</feature>
<dbReference type="PANTHER" id="PTHR46115">
    <property type="entry name" value="THIOREDOXIN-LIKE PROTEIN 1"/>
    <property type="match status" value="1"/>
</dbReference>
<dbReference type="PIRSF" id="PIRSF000077">
    <property type="entry name" value="Thioredoxin"/>
    <property type="match status" value="1"/>
</dbReference>
<evidence type="ECO:0000256" key="4">
    <source>
        <dbReference type="PIRSR" id="PIRSR000077-1"/>
    </source>
</evidence>